<evidence type="ECO:0000313" key="1">
    <source>
        <dbReference type="EMBL" id="MPC45014.1"/>
    </source>
</evidence>
<dbReference type="AlphaFoldDB" id="A0A5B7FKS1"/>
<comment type="caution">
    <text evidence="1">The sequence shown here is derived from an EMBL/GenBank/DDBJ whole genome shotgun (WGS) entry which is preliminary data.</text>
</comment>
<reference evidence="1 2" key="1">
    <citation type="submission" date="2019-05" db="EMBL/GenBank/DDBJ databases">
        <title>Another draft genome of Portunus trituberculatus and its Hox gene families provides insights of decapod evolution.</title>
        <authorList>
            <person name="Jeong J.-H."/>
            <person name="Song I."/>
            <person name="Kim S."/>
            <person name="Choi T."/>
            <person name="Kim D."/>
            <person name="Ryu S."/>
            <person name="Kim W."/>
        </authorList>
    </citation>
    <scope>NUCLEOTIDE SEQUENCE [LARGE SCALE GENOMIC DNA]</scope>
    <source>
        <tissue evidence="1">Muscle</tissue>
    </source>
</reference>
<proteinExistence type="predicted"/>
<organism evidence="1 2">
    <name type="scientific">Portunus trituberculatus</name>
    <name type="common">Swimming crab</name>
    <name type="synonym">Neptunus trituberculatus</name>
    <dbReference type="NCBI Taxonomy" id="210409"/>
    <lineage>
        <taxon>Eukaryota</taxon>
        <taxon>Metazoa</taxon>
        <taxon>Ecdysozoa</taxon>
        <taxon>Arthropoda</taxon>
        <taxon>Crustacea</taxon>
        <taxon>Multicrustacea</taxon>
        <taxon>Malacostraca</taxon>
        <taxon>Eumalacostraca</taxon>
        <taxon>Eucarida</taxon>
        <taxon>Decapoda</taxon>
        <taxon>Pleocyemata</taxon>
        <taxon>Brachyura</taxon>
        <taxon>Eubrachyura</taxon>
        <taxon>Portunoidea</taxon>
        <taxon>Portunidae</taxon>
        <taxon>Portuninae</taxon>
        <taxon>Portunus</taxon>
    </lineage>
</organism>
<gene>
    <name evidence="1" type="ORF">E2C01_038697</name>
</gene>
<dbReference type="Proteomes" id="UP000324222">
    <property type="component" value="Unassembled WGS sequence"/>
</dbReference>
<evidence type="ECO:0000313" key="2">
    <source>
        <dbReference type="Proteomes" id="UP000324222"/>
    </source>
</evidence>
<accession>A0A5B7FKS1</accession>
<name>A0A5B7FKS1_PORTR</name>
<sequence>MQSRPHCLTVPPEVGVKTWVVQQEMVSGFLSGPAPGAVKVRGPDTVGGGLGGRINSVLAWGGDVKSRSKRLIPQGAAGTGDEVLGCGECSPPDASNPRHNIELPHARGAQVINMAGPGEARALELQSQEGVVSDSMSPDGHPVLDCRCSLLQVPLRLSLCCSPADNGDILSVNEKMRVARNVEV</sequence>
<keyword evidence="2" id="KW-1185">Reference proteome</keyword>
<protein>
    <submittedName>
        <fullName evidence="1">Uncharacterized protein</fullName>
    </submittedName>
</protein>
<dbReference type="EMBL" id="VSRR010006533">
    <property type="protein sequence ID" value="MPC45014.1"/>
    <property type="molecule type" value="Genomic_DNA"/>
</dbReference>